<organism evidence="1 2">
    <name type="scientific">Avena sativa</name>
    <name type="common">Oat</name>
    <dbReference type="NCBI Taxonomy" id="4498"/>
    <lineage>
        <taxon>Eukaryota</taxon>
        <taxon>Viridiplantae</taxon>
        <taxon>Streptophyta</taxon>
        <taxon>Embryophyta</taxon>
        <taxon>Tracheophyta</taxon>
        <taxon>Spermatophyta</taxon>
        <taxon>Magnoliopsida</taxon>
        <taxon>Liliopsida</taxon>
        <taxon>Poales</taxon>
        <taxon>Poaceae</taxon>
        <taxon>BOP clade</taxon>
        <taxon>Pooideae</taxon>
        <taxon>Poodae</taxon>
        <taxon>Poeae</taxon>
        <taxon>Poeae Chloroplast Group 1 (Aveneae type)</taxon>
        <taxon>Aveninae</taxon>
        <taxon>Avena</taxon>
    </lineage>
</organism>
<dbReference type="Proteomes" id="UP001732700">
    <property type="component" value="Chromosome 2D"/>
</dbReference>
<name>A0ACD5UZG6_AVESA</name>
<accession>A0ACD5UZG6</accession>
<evidence type="ECO:0000313" key="2">
    <source>
        <dbReference type="Proteomes" id="UP001732700"/>
    </source>
</evidence>
<protein>
    <submittedName>
        <fullName evidence="1">Uncharacterized protein</fullName>
    </submittedName>
</protein>
<reference evidence="1" key="2">
    <citation type="submission" date="2025-09" db="UniProtKB">
        <authorList>
            <consortium name="EnsemblPlants"/>
        </authorList>
    </citation>
    <scope>IDENTIFICATION</scope>
</reference>
<keyword evidence="2" id="KW-1185">Reference proteome</keyword>
<sequence length="261" mass="27100">MATTTTTSTALSMKLLVDTQAQRVLFAEASKDVVDFLFSLLALPVGTAVKLLGKDSMVGCVGNLNGSVEKLDGTYVQPSATKDALLHPTVLSPAVSNESSLLGLPSPEAPEPKMFYRCNKGCSPGGFGALSTCASCRGYITDTYATGCPSCGGQMTTRLTLVSSAESGDQVAAQAAAVVSGKGFVQGIVTYMVMDDLAVTPMSSISSITLLNTFAVKDIAALQEKTVQLGYKEGLEILKASLQSKTVLTDVFLAKKTTSNA</sequence>
<proteinExistence type="predicted"/>
<reference evidence="1" key="1">
    <citation type="submission" date="2021-05" db="EMBL/GenBank/DDBJ databases">
        <authorList>
            <person name="Scholz U."/>
            <person name="Mascher M."/>
            <person name="Fiebig A."/>
        </authorList>
    </citation>
    <scope>NUCLEOTIDE SEQUENCE [LARGE SCALE GENOMIC DNA]</scope>
</reference>
<evidence type="ECO:0000313" key="1">
    <source>
        <dbReference type="EnsemblPlants" id="AVESA.00010b.r2.2DG0346340.1.CDS"/>
    </source>
</evidence>
<dbReference type="EnsemblPlants" id="AVESA.00010b.r2.2DG0346340.1">
    <property type="protein sequence ID" value="AVESA.00010b.r2.2DG0346340.1.CDS"/>
    <property type="gene ID" value="AVESA.00010b.r2.2DG0346340"/>
</dbReference>